<dbReference type="OrthoDB" id="695030at2759"/>
<dbReference type="Proteomes" id="UP000275267">
    <property type="component" value="Unassembled WGS sequence"/>
</dbReference>
<evidence type="ECO:0000256" key="1">
    <source>
        <dbReference type="SAM" id="MobiDB-lite"/>
    </source>
</evidence>
<feature type="region of interest" description="Disordered" evidence="1">
    <location>
        <begin position="1"/>
        <end position="30"/>
    </location>
</feature>
<protein>
    <recommendedName>
        <fullName evidence="4">F-box domain-containing protein</fullName>
    </recommendedName>
</protein>
<dbReference type="AlphaFoldDB" id="A0A3L6SHH7"/>
<accession>A0A3L6SHH7</accession>
<name>A0A3L6SHH7_PANMI</name>
<gene>
    <name evidence="2" type="ORF">C2845_PM02G33990</name>
</gene>
<organism evidence="2 3">
    <name type="scientific">Panicum miliaceum</name>
    <name type="common">Proso millet</name>
    <name type="synonym">Broomcorn millet</name>
    <dbReference type="NCBI Taxonomy" id="4540"/>
    <lineage>
        <taxon>Eukaryota</taxon>
        <taxon>Viridiplantae</taxon>
        <taxon>Streptophyta</taxon>
        <taxon>Embryophyta</taxon>
        <taxon>Tracheophyta</taxon>
        <taxon>Spermatophyta</taxon>
        <taxon>Magnoliopsida</taxon>
        <taxon>Liliopsida</taxon>
        <taxon>Poales</taxon>
        <taxon>Poaceae</taxon>
        <taxon>PACMAD clade</taxon>
        <taxon>Panicoideae</taxon>
        <taxon>Panicodae</taxon>
        <taxon>Paniceae</taxon>
        <taxon>Panicinae</taxon>
        <taxon>Panicum</taxon>
        <taxon>Panicum sect. Panicum</taxon>
    </lineage>
</organism>
<comment type="caution">
    <text evidence="2">The sequence shown here is derived from an EMBL/GenBank/DDBJ whole genome shotgun (WGS) entry which is preliminary data.</text>
</comment>
<keyword evidence="3" id="KW-1185">Reference proteome</keyword>
<reference evidence="3" key="1">
    <citation type="journal article" date="2019" name="Nat. Commun.">
        <title>The genome of broomcorn millet.</title>
        <authorList>
            <person name="Zou C."/>
            <person name="Miki D."/>
            <person name="Li D."/>
            <person name="Tang Q."/>
            <person name="Xiao L."/>
            <person name="Rajput S."/>
            <person name="Deng P."/>
            <person name="Jia W."/>
            <person name="Huang R."/>
            <person name="Zhang M."/>
            <person name="Sun Y."/>
            <person name="Hu J."/>
            <person name="Fu X."/>
            <person name="Schnable P.S."/>
            <person name="Li F."/>
            <person name="Zhang H."/>
            <person name="Feng B."/>
            <person name="Zhu X."/>
            <person name="Liu R."/>
            <person name="Schnable J.C."/>
            <person name="Zhu J.-K."/>
            <person name="Zhang H."/>
        </authorList>
    </citation>
    <scope>NUCLEOTIDE SEQUENCE [LARGE SCALE GENOMIC DNA]</scope>
</reference>
<evidence type="ECO:0008006" key="4">
    <source>
        <dbReference type="Google" id="ProtNLM"/>
    </source>
</evidence>
<evidence type="ECO:0000313" key="2">
    <source>
        <dbReference type="EMBL" id="RLN19562.1"/>
    </source>
</evidence>
<sequence length="241" mass="27317">MAMKKACKDEIEEAPARNPPTTRKRKRGSSASAASTSICECDDVLRSIFARLPVRTLVASMALSKHHRRMILSPEFRSLCCRLGPPLPAPHIAYIATAKISSSCGQRVPQFPRRQRRRRAQLLQCPDAIARRPKRCVLWNPCVANSDKEVAIPGWNKNNGDGVLGFGYGKRSQTFKILIWRRCECDSYYREHPKDLLVYSLRDTQLRMDADSPRQQAVLALTDRDKSASKDGLHALDRFRL</sequence>
<evidence type="ECO:0000313" key="3">
    <source>
        <dbReference type="Proteomes" id="UP000275267"/>
    </source>
</evidence>
<dbReference type="STRING" id="4540.A0A3L6SHH7"/>
<proteinExistence type="predicted"/>
<dbReference type="EMBL" id="PQIB02000005">
    <property type="protein sequence ID" value="RLN19562.1"/>
    <property type="molecule type" value="Genomic_DNA"/>
</dbReference>